<dbReference type="EnsemblPlants" id="EMT15251">
    <property type="protein sequence ID" value="EMT15251"/>
    <property type="gene ID" value="F775_43823"/>
</dbReference>
<dbReference type="AlphaFoldDB" id="R7W4L4"/>
<accession>R7W4L4</accession>
<name>R7W4L4_AEGTA</name>
<protein>
    <submittedName>
        <fullName evidence="1">Uncharacterized protein</fullName>
    </submittedName>
</protein>
<reference evidence="1" key="1">
    <citation type="submission" date="2015-06" db="UniProtKB">
        <authorList>
            <consortium name="EnsemblPlants"/>
        </authorList>
    </citation>
    <scope>IDENTIFICATION</scope>
</reference>
<evidence type="ECO:0000313" key="1">
    <source>
        <dbReference type="EnsemblPlants" id="EMT15251"/>
    </source>
</evidence>
<sequence>MPTWGWRWCCCGRPLLSALASVFHAAGFPGANLISKPSSMSWTTARELGMGFIGGRPATQATTARKEMTPSTVNTGAKEPLDVVAGCACMMGLVVG</sequence>
<proteinExistence type="predicted"/>
<organism evidence="1">
    <name type="scientific">Aegilops tauschii</name>
    <name type="common">Tausch's goatgrass</name>
    <name type="synonym">Aegilops squarrosa</name>
    <dbReference type="NCBI Taxonomy" id="37682"/>
    <lineage>
        <taxon>Eukaryota</taxon>
        <taxon>Viridiplantae</taxon>
        <taxon>Streptophyta</taxon>
        <taxon>Embryophyta</taxon>
        <taxon>Tracheophyta</taxon>
        <taxon>Spermatophyta</taxon>
        <taxon>Magnoliopsida</taxon>
        <taxon>Liliopsida</taxon>
        <taxon>Poales</taxon>
        <taxon>Poaceae</taxon>
        <taxon>BOP clade</taxon>
        <taxon>Pooideae</taxon>
        <taxon>Triticodae</taxon>
        <taxon>Triticeae</taxon>
        <taxon>Triticinae</taxon>
        <taxon>Aegilops</taxon>
    </lineage>
</organism>